<accession>A0A1D3TU35</accession>
<dbReference type="AlphaFoldDB" id="A0A1D3TU35"/>
<dbReference type="SMART" id="SM00342">
    <property type="entry name" value="HTH_ARAC"/>
    <property type="match status" value="1"/>
</dbReference>
<dbReference type="OrthoDB" id="9794370at2"/>
<dbReference type="Proteomes" id="UP000199315">
    <property type="component" value="Unassembled WGS sequence"/>
</dbReference>
<proteinExistence type="predicted"/>
<dbReference type="InterPro" id="IPR001789">
    <property type="entry name" value="Sig_transdc_resp-reg_receiver"/>
</dbReference>
<dbReference type="PROSITE" id="PS00041">
    <property type="entry name" value="HTH_ARAC_FAMILY_1"/>
    <property type="match status" value="1"/>
</dbReference>
<dbReference type="GO" id="GO:0000160">
    <property type="term" value="P:phosphorelay signal transduction system"/>
    <property type="evidence" value="ECO:0007669"/>
    <property type="project" value="UniProtKB-KW"/>
</dbReference>
<dbReference type="GO" id="GO:0003700">
    <property type="term" value="F:DNA-binding transcription factor activity"/>
    <property type="evidence" value="ECO:0007669"/>
    <property type="project" value="InterPro"/>
</dbReference>
<dbReference type="PANTHER" id="PTHR42713">
    <property type="entry name" value="HISTIDINE KINASE-RELATED"/>
    <property type="match status" value="1"/>
</dbReference>
<dbReference type="PRINTS" id="PR00032">
    <property type="entry name" value="HTHARAC"/>
</dbReference>
<dbReference type="InterPro" id="IPR020449">
    <property type="entry name" value="Tscrpt_reg_AraC-type_HTH"/>
</dbReference>
<evidence type="ECO:0000256" key="2">
    <source>
        <dbReference type="ARBA" id="ARBA00018672"/>
    </source>
</evidence>
<dbReference type="Pfam" id="PF00072">
    <property type="entry name" value="Response_reg"/>
    <property type="match status" value="1"/>
</dbReference>
<name>A0A1D3TU35_9FIRM</name>
<keyword evidence="4 10" id="KW-0597">Phosphoprotein</keyword>
<evidence type="ECO:0000256" key="5">
    <source>
        <dbReference type="ARBA" id="ARBA00023012"/>
    </source>
</evidence>
<dbReference type="PROSITE" id="PS50110">
    <property type="entry name" value="RESPONSE_REGULATORY"/>
    <property type="match status" value="1"/>
</dbReference>
<dbReference type="SUPFAM" id="SSF52172">
    <property type="entry name" value="CheY-like"/>
    <property type="match status" value="1"/>
</dbReference>
<evidence type="ECO:0000313" key="13">
    <source>
        <dbReference type="EMBL" id="SCP97537.1"/>
    </source>
</evidence>
<dbReference type="InterPro" id="IPR018060">
    <property type="entry name" value="HTH_AraC"/>
</dbReference>
<evidence type="ECO:0000313" key="14">
    <source>
        <dbReference type="Proteomes" id="UP000199315"/>
    </source>
</evidence>
<protein>
    <recommendedName>
        <fullName evidence="2">Stage 0 sporulation protein A homolog</fullName>
    </recommendedName>
</protein>
<feature type="domain" description="HTH araC/xylS-type" evidence="11">
    <location>
        <begin position="436"/>
        <end position="535"/>
    </location>
</feature>
<dbReference type="Pfam" id="PF12833">
    <property type="entry name" value="HTH_18"/>
    <property type="match status" value="1"/>
</dbReference>
<feature type="domain" description="Response regulatory" evidence="12">
    <location>
        <begin position="3"/>
        <end position="120"/>
    </location>
</feature>
<feature type="modified residue" description="4-aspartylphosphate" evidence="10">
    <location>
        <position position="55"/>
    </location>
</feature>
<comment type="subcellular location">
    <subcellularLocation>
        <location evidence="1">Cytoplasm</location>
    </subcellularLocation>
</comment>
<dbReference type="InterPro" id="IPR009057">
    <property type="entry name" value="Homeodomain-like_sf"/>
</dbReference>
<dbReference type="GO" id="GO:0005737">
    <property type="term" value="C:cytoplasm"/>
    <property type="evidence" value="ECO:0007669"/>
    <property type="project" value="UniProtKB-SubCell"/>
</dbReference>
<keyword evidence="14" id="KW-1185">Reference proteome</keyword>
<comment type="function">
    <text evidence="9">May play the central regulatory role in sporulation. It may be an element of the effector pathway responsible for the activation of sporulation genes in response to nutritional stress. Spo0A may act in concert with spo0H (a sigma factor) to control the expression of some genes that are critical to the sporulation process.</text>
</comment>
<evidence type="ECO:0000256" key="6">
    <source>
        <dbReference type="ARBA" id="ARBA00023015"/>
    </source>
</evidence>
<organism evidence="13 14">
    <name type="scientific">Anaerobium acetethylicum</name>
    <dbReference type="NCBI Taxonomy" id="1619234"/>
    <lineage>
        <taxon>Bacteria</taxon>
        <taxon>Bacillati</taxon>
        <taxon>Bacillota</taxon>
        <taxon>Clostridia</taxon>
        <taxon>Lachnospirales</taxon>
        <taxon>Lachnospiraceae</taxon>
        <taxon>Anaerobium</taxon>
    </lineage>
</organism>
<keyword evidence="8" id="KW-0804">Transcription</keyword>
<dbReference type="PANTHER" id="PTHR42713:SF3">
    <property type="entry name" value="TRANSCRIPTIONAL REGULATORY PROTEIN HPTR"/>
    <property type="match status" value="1"/>
</dbReference>
<evidence type="ECO:0000256" key="4">
    <source>
        <dbReference type="ARBA" id="ARBA00022553"/>
    </source>
</evidence>
<keyword evidence="5" id="KW-0902">Two-component regulatory system</keyword>
<dbReference type="CDD" id="cd17536">
    <property type="entry name" value="REC_YesN-like"/>
    <property type="match status" value="1"/>
</dbReference>
<evidence type="ECO:0000256" key="8">
    <source>
        <dbReference type="ARBA" id="ARBA00023163"/>
    </source>
</evidence>
<dbReference type="RefSeq" id="WP_091233746.1">
    <property type="nucleotide sequence ID" value="NZ_FMKA01000011.1"/>
</dbReference>
<dbReference type="EMBL" id="FMKA01000011">
    <property type="protein sequence ID" value="SCP97537.1"/>
    <property type="molecule type" value="Genomic_DNA"/>
</dbReference>
<evidence type="ECO:0000256" key="9">
    <source>
        <dbReference type="ARBA" id="ARBA00024867"/>
    </source>
</evidence>
<gene>
    <name evidence="13" type="ORF">SAMN05421730_101167</name>
</gene>
<reference evidence="13 14" key="1">
    <citation type="submission" date="2016-09" db="EMBL/GenBank/DDBJ databases">
        <authorList>
            <person name="Capua I."/>
            <person name="De Benedictis P."/>
            <person name="Joannis T."/>
            <person name="Lombin L.H."/>
            <person name="Cattoli G."/>
        </authorList>
    </citation>
    <scope>NUCLEOTIDE SEQUENCE [LARGE SCALE GENOMIC DNA]</scope>
    <source>
        <strain evidence="13 14">GluBS11</strain>
    </source>
</reference>
<dbReference type="Gene3D" id="1.10.10.60">
    <property type="entry name" value="Homeodomain-like"/>
    <property type="match status" value="2"/>
</dbReference>
<keyword evidence="6" id="KW-0805">Transcription regulation</keyword>
<dbReference type="Gene3D" id="3.40.50.2300">
    <property type="match status" value="1"/>
</dbReference>
<sequence>MYTVVIADDEVELRTAIVKKIDWKAIGFEIVGEAENGIEALELVEKLEPDLLLTDIKMPFVSGIELARQAREIRPAMNIAFLSGYDDFKYAQQAIQYNIISYLLKPISAEELTKELTVIREKMDAKVRQLKEQEEPADQNGKQHPGTAPFLMSLLLDNVEISPDENEADIEGALENQAILYRLKKSENDHFHYMVLVTQFFDSEKENCTRPEYVNFINTILSKYVCFGSFYSKGKIVSLVSANERELGKYVLIFTKEIIQNAQRVLNSGCIIGISCEMEKLLQCNPAYYEAVSACIYSQGETNEAYFISDIEKVNAHEHQYISSTTSELERLLKTGDREALERFLLQVFEESGNRKSAKANINFLLIQMMSTVYDAVCSVADEEATISILKSFPFPENLFVNYSYEKMREEIMSFCQRAREVIASQRKLNSEIICDQAIQIINEEYHDESLTLVSISERLHISSTYLSALMKKVRGETFSNLLTERRMIEAKTYLMCTAMKIMEISNKCGYSDQHYFSYCFKKYYGMSPNKMREMERK</sequence>
<keyword evidence="7" id="KW-0238">DNA-binding</keyword>
<dbReference type="PROSITE" id="PS01124">
    <property type="entry name" value="HTH_ARAC_FAMILY_2"/>
    <property type="match status" value="1"/>
</dbReference>
<keyword evidence="3" id="KW-0963">Cytoplasm</keyword>
<dbReference type="GO" id="GO:0043565">
    <property type="term" value="F:sequence-specific DNA binding"/>
    <property type="evidence" value="ECO:0007669"/>
    <property type="project" value="InterPro"/>
</dbReference>
<dbReference type="InterPro" id="IPR018062">
    <property type="entry name" value="HTH_AraC-typ_CS"/>
</dbReference>
<evidence type="ECO:0000256" key="3">
    <source>
        <dbReference type="ARBA" id="ARBA00022490"/>
    </source>
</evidence>
<dbReference type="SUPFAM" id="SSF46689">
    <property type="entry name" value="Homeodomain-like"/>
    <property type="match status" value="1"/>
</dbReference>
<evidence type="ECO:0000259" key="11">
    <source>
        <dbReference type="PROSITE" id="PS01124"/>
    </source>
</evidence>
<dbReference type="SMART" id="SM00448">
    <property type="entry name" value="REC"/>
    <property type="match status" value="1"/>
</dbReference>
<evidence type="ECO:0000259" key="12">
    <source>
        <dbReference type="PROSITE" id="PS50110"/>
    </source>
</evidence>
<dbReference type="STRING" id="1619234.SAMN05421730_101167"/>
<evidence type="ECO:0000256" key="7">
    <source>
        <dbReference type="ARBA" id="ARBA00023125"/>
    </source>
</evidence>
<evidence type="ECO:0000256" key="10">
    <source>
        <dbReference type="PROSITE-ProRule" id="PRU00169"/>
    </source>
</evidence>
<dbReference type="InterPro" id="IPR051552">
    <property type="entry name" value="HptR"/>
</dbReference>
<dbReference type="InterPro" id="IPR011006">
    <property type="entry name" value="CheY-like_superfamily"/>
</dbReference>
<evidence type="ECO:0000256" key="1">
    <source>
        <dbReference type="ARBA" id="ARBA00004496"/>
    </source>
</evidence>